<accession>A0A3N4GQY5</accession>
<dbReference type="AlphaFoldDB" id="A0A3N4GQY5"/>
<organism evidence="1 2">
    <name type="scientific">Gordonia oryzae</name>
    <dbReference type="NCBI Taxonomy" id="2487349"/>
    <lineage>
        <taxon>Bacteria</taxon>
        <taxon>Bacillati</taxon>
        <taxon>Actinomycetota</taxon>
        <taxon>Actinomycetes</taxon>
        <taxon>Mycobacteriales</taxon>
        <taxon>Gordoniaceae</taxon>
        <taxon>Gordonia</taxon>
    </lineage>
</organism>
<comment type="caution">
    <text evidence="1">The sequence shown here is derived from an EMBL/GenBank/DDBJ whole genome shotgun (WGS) entry which is preliminary data.</text>
</comment>
<reference evidence="1 2" key="1">
    <citation type="submission" date="2018-11" db="EMBL/GenBank/DDBJ databases">
        <title>Draft genome sequence of Gordonia sp. RS15-1S isolated from rice stems.</title>
        <authorList>
            <person name="Muangham S."/>
        </authorList>
    </citation>
    <scope>NUCLEOTIDE SEQUENCE [LARGE SCALE GENOMIC DNA]</scope>
    <source>
        <strain evidence="1 2">RS15-1S</strain>
    </source>
</reference>
<dbReference type="OrthoDB" id="4555099at2"/>
<gene>
    <name evidence="1" type="ORF">EF294_07945</name>
</gene>
<proteinExistence type="predicted"/>
<keyword evidence="2" id="KW-1185">Reference proteome</keyword>
<dbReference type="Proteomes" id="UP000267536">
    <property type="component" value="Unassembled WGS sequence"/>
</dbReference>
<name>A0A3N4GQY5_9ACTN</name>
<dbReference type="EMBL" id="RKMH01000005">
    <property type="protein sequence ID" value="RPA63588.1"/>
    <property type="molecule type" value="Genomic_DNA"/>
</dbReference>
<dbReference type="RefSeq" id="WP_123928297.1">
    <property type="nucleotide sequence ID" value="NZ_JBPSDP010000001.1"/>
</dbReference>
<evidence type="ECO:0000313" key="2">
    <source>
        <dbReference type="Proteomes" id="UP000267536"/>
    </source>
</evidence>
<evidence type="ECO:0000313" key="1">
    <source>
        <dbReference type="EMBL" id="RPA63588.1"/>
    </source>
</evidence>
<sequence length="153" mass="16743">MNGRPMSRSRWQRLTARIGSRRESQVIDVDDADLEIVASCADDAASSSTVLEGSSWRPADQAVVRHFLALPTSRVSDAIAVAAIDGYRLVHLEQDSPVPDGHETVVLARVQLVDALHLSQERSRMASLGSRHGGRVVRWQVLQRAEGADHSGR</sequence>
<protein>
    <submittedName>
        <fullName evidence="1">Uncharacterized protein</fullName>
    </submittedName>
</protein>